<accession>A0A2A2KBQ1</accession>
<protein>
    <submittedName>
        <fullName evidence="2">Uncharacterized protein</fullName>
    </submittedName>
</protein>
<dbReference type="AlphaFoldDB" id="A0A2A2KBQ1"/>
<feature type="compositionally biased region" description="Basic and acidic residues" evidence="1">
    <location>
        <begin position="182"/>
        <end position="200"/>
    </location>
</feature>
<dbReference type="EMBL" id="LIAE01009039">
    <property type="protein sequence ID" value="PAV71424.1"/>
    <property type="molecule type" value="Genomic_DNA"/>
</dbReference>
<evidence type="ECO:0000313" key="3">
    <source>
        <dbReference type="Proteomes" id="UP000218231"/>
    </source>
</evidence>
<keyword evidence="3" id="KW-1185">Reference proteome</keyword>
<comment type="caution">
    <text evidence="2">The sequence shown here is derived from an EMBL/GenBank/DDBJ whole genome shotgun (WGS) entry which is preliminary data.</text>
</comment>
<evidence type="ECO:0000313" key="2">
    <source>
        <dbReference type="EMBL" id="PAV71424.1"/>
    </source>
</evidence>
<dbReference type="Proteomes" id="UP000218231">
    <property type="component" value="Unassembled WGS sequence"/>
</dbReference>
<sequence>MPRTHLRIIRCQEQHQRRHVLGQDAPVQALARDDLRLALRRVPFLLPRRLHIARHHRIHADVAAAQIARQAARQTLDRGLGGLVDDQVFEAQMPADRPEVDDHPAARRLHRRHHRLGGEELVAQIDRLLHVGEHAGDRVEVGQVQPAEQRHMRRAFAQPLDQRLRFGLGNIDEGDLRTLPHERLDQSRADPRSTAGHDHAPIAQRGVDGPSVGHRRVGHCNSPRAARLRISAPIPNSQAGASFEWTTRLTSRPSRGVAIATVSPTLWVKP</sequence>
<proteinExistence type="predicted"/>
<name>A0A2A2KBQ1_9BILA</name>
<gene>
    <name evidence="2" type="ORF">WR25_10001</name>
</gene>
<organism evidence="2 3">
    <name type="scientific">Diploscapter pachys</name>
    <dbReference type="NCBI Taxonomy" id="2018661"/>
    <lineage>
        <taxon>Eukaryota</taxon>
        <taxon>Metazoa</taxon>
        <taxon>Ecdysozoa</taxon>
        <taxon>Nematoda</taxon>
        <taxon>Chromadorea</taxon>
        <taxon>Rhabditida</taxon>
        <taxon>Rhabditina</taxon>
        <taxon>Rhabditomorpha</taxon>
        <taxon>Rhabditoidea</taxon>
        <taxon>Rhabditidae</taxon>
        <taxon>Diploscapter</taxon>
    </lineage>
</organism>
<reference evidence="2 3" key="1">
    <citation type="journal article" date="2017" name="Curr. Biol.">
        <title>Genome architecture and evolution of a unichromosomal asexual nematode.</title>
        <authorList>
            <person name="Fradin H."/>
            <person name="Zegar C."/>
            <person name="Gutwein M."/>
            <person name="Lucas J."/>
            <person name="Kovtun M."/>
            <person name="Corcoran D."/>
            <person name="Baugh L.R."/>
            <person name="Kiontke K."/>
            <person name="Gunsalus K."/>
            <person name="Fitch D.H."/>
            <person name="Piano F."/>
        </authorList>
    </citation>
    <scope>NUCLEOTIDE SEQUENCE [LARGE SCALE GENOMIC DNA]</scope>
    <source>
        <strain evidence="2">PF1309</strain>
    </source>
</reference>
<feature type="region of interest" description="Disordered" evidence="1">
    <location>
        <begin position="182"/>
        <end position="214"/>
    </location>
</feature>
<evidence type="ECO:0000256" key="1">
    <source>
        <dbReference type="SAM" id="MobiDB-lite"/>
    </source>
</evidence>